<dbReference type="GO" id="GO:0019843">
    <property type="term" value="F:rRNA binding"/>
    <property type="evidence" value="ECO:0007669"/>
    <property type="project" value="UniProtKB-KW"/>
</dbReference>
<name>A0A0K6I2L7_9BURK</name>
<proteinExistence type="inferred from homology"/>
<keyword evidence="3" id="KW-0699">rRNA-binding</keyword>
<protein>
    <recommendedName>
        <fullName evidence="3">Small ribosomal subunit biogenesis GTPase RsgA</fullName>
        <ecNumber evidence="3">3.6.1.-</ecNumber>
    </recommendedName>
</protein>
<dbReference type="InterPro" id="IPR030378">
    <property type="entry name" value="G_CP_dom"/>
</dbReference>
<feature type="binding site" evidence="3">
    <location>
        <position position="291"/>
    </location>
    <ligand>
        <name>Zn(2+)</name>
        <dbReference type="ChEBI" id="CHEBI:29105"/>
    </ligand>
</feature>
<comment type="function">
    <text evidence="3">One of several proteins that assist in the late maturation steps of the functional core of the 30S ribosomal subunit. Helps release RbfA from mature subunits. May play a role in the assembly of ribosomal proteins into the subunit. Circularly permuted GTPase that catalyzes slow GTP hydrolysis, GTPase activity is stimulated by the 30S ribosomal subunit.</text>
</comment>
<dbReference type="InterPro" id="IPR012340">
    <property type="entry name" value="NA-bd_OB-fold"/>
</dbReference>
<dbReference type="AlphaFoldDB" id="A0A0K6I2L7"/>
<comment type="cofactor">
    <cofactor evidence="3">
        <name>Zn(2+)</name>
        <dbReference type="ChEBI" id="CHEBI:29105"/>
    </cofactor>
    <text evidence="3">Binds 1 zinc ion per subunit.</text>
</comment>
<organism evidence="7 8">
    <name type="scientific">Thiomonas bhubaneswarensis</name>
    <dbReference type="NCBI Taxonomy" id="339866"/>
    <lineage>
        <taxon>Bacteria</taxon>
        <taxon>Pseudomonadati</taxon>
        <taxon>Pseudomonadota</taxon>
        <taxon>Betaproteobacteria</taxon>
        <taxon>Burkholderiales</taxon>
        <taxon>Thiomonas</taxon>
    </lineage>
</organism>
<comment type="subcellular location">
    <subcellularLocation>
        <location evidence="3">Cytoplasm</location>
    </subcellularLocation>
</comment>
<feature type="domain" description="EngC GTPase" evidence="5">
    <location>
        <begin position="101"/>
        <end position="252"/>
    </location>
</feature>
<dbReference type="Gene3D" id="2.40.50.140">
    <property type="entry name" value="Nucleic acid-binding proteins"/>
    <property type="match status" value="1"/>
</dbReference>
<sequence>MDAPDRIAPQRPKGKRNTKHPPAEAHSLGALIVGAFGRHYLARLDNGEAVACVPRGKRAEVVCGDRVLLAPGHPPLAIEQVQPRRNALWREDAWRSKMFAANLDRVLLVTATYPGIQHGLIGRALIAADAADIPVTLALNKCDLPQATAARAEMALYTALGYEVVELSVRTAPQAALEALTPLLSGQTTLLLGASGVGKSSLTNLLVPQAQAPTREISQALSAGKHTTTATRLYALPGLPEGSALMDSPGFQSFGLHHLSVSQLQHGFPEIRARIGQCRFQNCTHRDEPGCVFTTDPNAISAARLALYRTLYAELTSAASR</sequence>
<feature type="binding site" evidence="3">
    <location>
        <begin position="140"/>
        <end position="143"/>
    </location>
    <ligand>
        <name>GTP</name>
        <dbReference type="ChEBI" id="CHEBI:37565"/>
    </ligand>
</feature>
<dbReference type="STRING" id="339866.GCA_001418255_01743"/>
<evidence type="ECO:0000256" key="3">
    <source>
        <dbReference type="HAMAP-Rule" id="MF_01820"/>
    </source>
</evidence>
<reference evidence="8" key="1">
    <citation type="submission" date="2015-08" db="EMBL/GenBank/DDBJ databases">
        <authorList>
            <person name="Varghese N."/>
        </authorList>
    </citation>
    <scope>NUCLEOTIDE SEQUENCE [LARGE SCALE GENOMIC DNA]</scope>
    <source>
        <strain evidence="8">DSM 18181</strain>
    </source>
</reference>
<keyword evidence="3" id="KW-0378">Hydrolase</keyword>
<feature type="binding site" evidence="3">
    <location>
        <position position="285"/>
    </location>
    <ligand>
        <name>Zn(2+)</name>
        <dbReference type="ChEBI" id="CHEBI:29105"/>
    </ligand>
</feature>
<dbReference type="PROSITE" id="PS50936">
    <property type="entry name" value="ENGC_GTPASE"/>
    <property type="match status" value="1"/>
</dbReference>
<feature type="binding site" evidence="3">
    <location>
        <position position="278"/>
    </location>
    <ligand>
        <name>Zn(2+)</name>
        <dbReference type="ChEBI" id="CHEBI:29105"/>
    </ligand>
</feature>
<dbReference type="HAMAP" id="MF_01820">
    <property type="entry name" value="GTPase_RsgA"/>
    <property type="match status" value="1"/>
</dbReference>
<evidence type="ECO:0000259" key="6">
    <source>
        <dbReference type="PROSITE" id="PS51721"/>
    </source>
</evidence>
<dbReference type="EC" id="3.6.1.-" evidence="3"/>
<dbReference type="InterPro" id="IPR004881">
    <property type="entry name" value="Ribosome_biogen_GTPase_RsgA"/>
</dbReference>
<evidence type="ECO:0000256" key="2">
    <source>
        <dbReference type="ARBA" id="ARBA00023134"/>
    </source>
</evidence>
<feature type="domain" description="CP-type G" evidence="6">
    <location>
        <begin position="90"/>
        <end position="254"/>
    </location>
</feature>
<dbReference type="GO" id="GO:0042274">
    <property type="term" value="P:ribosomal small subunit biogenesis"/>
    <property type="evidence" value="ECO:0007669"/>
    <property type="project" value="UniProtKB-UniRule"/>
</dbReference>
<keyword evidence="1 3" id="KW-0547">Nucleotide-binding</keyword>
<keyword evidence="3" id="KW-0690">Ribosome biogenesis</keyword>
<keyword evidence="3" id="KW-0479">Metal-binding</keyword>
<dbReference type="PANTHER" id="PTHR32120:SF11">
    <property type="entry name" value="SMALL RIBOSOMAL SUBUNIT BIOGENESIS GTPASE RSGA 1, MITOCHONDRIAL-RELATED"/>
    <property type="match status" value="1"/>
</dbReference>
<feature type="region of interest" description="Disordered" evidence="4">
    <location>
        <begin position="1"/>
        <end position="24"/>
    </location>
</feature>
<evidence type="ECO:0000256" key="1">
    <source>
        <dbReference type="ARBA" id="ARBA00022741"/>
    </source>
</evidence>
<gene>
    <name evidence="3" type="primary">rsgA</name>
    <name evidence="7" type="ORF">Ga0061069_105237</name>
</gene>
<dbReference type="PANTHER" id="PTHR32120">
    <property type="entry name" value="SMALL RIBOSOMAL SUBUNIT BIOGENESIS GTPASE RSGA"/>
    <property type="match status" value="1"/>
</dbReference>
<dbReference type="GO" id="GO:0005525">
    <property type="term" value="F:GTP binding"/>
    <property type="evidence" value="ECO:0007669"/>
    <property type="project" value="UniProtKB-UniRule"/>
</dbReference>
<feature type="binding site" evidence="3">
    <location>
        <begin position="193"/>
        <end position="201"/>
    </location>
    <ligand>
        <name>GTP</name>
        <dbReference type="ChEBI" id="CHEBI:37565"/>
    </ligand>
</feature>
<dbReference type="InterPro" id="IPR010914">
    <property type="entry name" value="RsgA_GTPase_dom"/>
</dbReference>
<keyword evidence="3" id="KW-0694">RNA-binding</keyword>
<evidence type="ECO:0000313" key="7">
    <source>
        <dbReference type="EMBL" id="CUA97375.1"/>
    </source>
</evidence>
<keyword evidence="8" id="KW-1185">Reference proteome</keyword>
<dbReference type="NCBIfam" id="TIGR00157">
    <property type="entry name" value="ribosome small subunit-dependent GTPase A"/>
    <property type="match status" value="1"/>
</dbReference>
<dbReference type="Proteomes" id="UP000183649">
    <property type="component" value="Unassembled WGS sequence"/>
</dbReference>
<keyword evidence="2 3" id="KW-0342">GTP-binding</keyword>
<dbReference type="Gene3D" id="3.40.50.300">
    <property type="entry name" value="P-loop containing nucleotide triphosphate hydrolases"/>
    <property type="match status" value="1"/>
</dbReference>
<dbReference type="GO" id="GO:0003924">
    <property type="term" value="F:GTPase activity"/>
    <property type="evidence" value="ECO:0007669"/>
    <property type="project" value="UniProtKB-UniRule"/>
</dbReference>
<evidence type="ECO:0000259" key="5">
    <source>
        <dbReference type="PROSITE" id="PS50936"/>
    </source>
</evidence>
<dbReference type="GO" id="GO:0046872">
    <property type="term" value="F:metal ion binding"/>
    <property type="evidence" value="ECO:0007669"/>
    <property type="project" value="UniProtKB-KW"/>
</dbReference>
<accession>A0A0K6I2L7</accession>
<comment type="similarity">
    <text evidence="3">Belongs to the TRAFAC class YlqF/YawG GTPase family. RsgA subfamily.</text>
</comment>
<evidence type="ECO:0000256" key="4">
    <source>
        <dbReference type="SAM" id="MobiDB-lite"/>
    </source>
</evidence>
<dbReference type="CDD" id="cd01854">
    <property type="entry name" value="YjeQ_EngC"/>
    <property type="match status" value="1"/>
</dbReference>
<dbReference type="Pfam" id="PF03193">
    <property type="entry name" value="RsgA_GTPase"/>
    <property type="match status" value="1"/>
</dbReference>
<dbReference type="SUPFAM" id="SSF52540">
    <property type="entry name" value="P-loop containing nucleoside triphosphate hydrolases"/>
    <property type="match status" value="1"/>
</dbReference>
<dbReference type="Gene3D" id="1.10.40.50">
    <property type="entry name" value="Probable gtpase engc, domain 3"/>
    <property type="match status" value="1"/>
</dbReference>
<comment type="subunit">
    <text evidence="3">Monomer. Associates with 30S ribosomal subunit, binds 16S rRNA.</text>
</comment>
<dbReference type="RefSeq" id="WP_055450620.1">
    <property type="nucleotide sequence ID" value="NZ_CYHF01000005.1"/>
</dbReference>
<dbReference type="PROSITE" id="PS51721">
    <property type="entry name" value="G_CP"/>
    <property type="match status" value="1"/>
</dbReference>
<keyword evidence="3" id="KW-0963">Cytoplasm</keyword>
<feature type="binding site" evidence="3">
    <location>
        <position position="283"/>
    </location>
    <ligand>
        <name>Zn(2+)</name>
        <dbReference type="ChEBI" id="CHEBI:29105"/>
    </ligand>
</feature>
<dbReference type="InterPro" id="IPR027417">
    <property type="entry name" value="P-loop_NTPase"/>
</dbReference>
<dbReference type="GO" id="GO:0005737">
    <property type="term" value="C:cytoplasm"/>
    <property type="evidence" value="ECO:0007669"/>
    <property type="project" value="UniProtKB-SubCell"/>
</dbReference>
<dbReference type="EMBL" id="CYHF01000005">
    <property type="protein sequence ID" value="CUA97375.1"/>
    <property type="molecule type" value="Genomic_DNA"/>
</dbReference>
<evidence type="ECO:0000313" key="8">
    <source>
        <dbReference type="Proteomes" id="UP000183649"/>
    </source>
</evidence>
<keyword evidence="3" id="KW-0862">Zinc</keyword>
<dbReference type="OrthoDB" id="9809485at2"/>